<evidence type="ECO:0000313" key="2">
    <source>
        <dbReference type="Proteomes" id="UP000287651"/>
    </source>
</evidence>
<reference evidence="1 2" key="1">
    <citation type="journal article" date="2014" name="Agronomy (Basel)">
        <title>A Draft Genome Sequence for Ensete ventricosum, the Drought-Tolerant Tree Against Hunger.</title>
        <authorList>
            <person name="Harrison J."/>
            <person name="Moore K.A."/>
            <person name="Paszkiewicz K."/>
            <person name="Jones T."/>
            <person name="Grant M."/>
            <person name="Ambacheew D."/>
            <person name="Muzemil S."/>
            <person name="Studholme D.J."/>
        </authorList>
    </citation>
    <scope>NUCLEOTIDE SEQUENCE [LARGE SCALE GENOMIC DNA]</scope>
</reference>
<accession>A0A426ZA34</accession>
<organism evidence="1 2">
    <name type="scientific">Ensete ventricosum</name>
    <name type="common">Abyssinian banana</name>
    <name type="synonym">Musa ensete</name>
    <dbReference type="NCBI Taxonomy" id="4639"/>
    <lineage>
        <taxon>Eukaryota</taxon>
        <taxon>Viridiplantae</taxon>
        <taxon>Streptophyta</taxon>
        <taxon>Embryophyta</taxon>
        <taxon>Tracheophyta</taxon>
        <taxon>Spermatophyta</taxon>
        <taxon>Magnoliopsida</taxon>
        <taxon>Liliopsida</taxon>
        <taxon>Zingiberales</taxon>
        <taxon>Musaceae</taxon>
        <taxon>Ensete</taxon>
    </lineage>
</organism>
<sequence>MLYKPPHLTFLRLDFGITFKHGDKFGFGLERTLCSYSFPSEPSHGARVLGLGPFVRPVSACSDHRSETKIVCTIIGPELLNLNGSVGGGSEIVIPCLVPH</sequence>
<dbReference type="Proteomes" id="UP000287651">
    <property type="component" value="Unassembled WGS sequence"/>
</dbReference>
<dbReference type="AlphaFoldDB" id="A0A426ZA34"/>
<proteinExistence type="predicted"/>
<dbReference type="EMBL" id="AMZH03007624">
    <property type="protein sequence ID" value="RRT60848.1"/>
    <property type="molecule type" value="Genomic_DNA"/>
</dbReference>
<name>A0A426ZA34_ENSVE</name>
<comment type="caution">
    <text evidence="1">The sequence shown here is derived from an EMBL/GenBank/DDBJ whole genome shotgun (WGS) entry which is preliminary data.</text>
</comment>
<protein>
    <submittedName>
        <fullName evidence="1">Uncharacterized protein</fullName>
    </submittedName>
</protein>
<gene>
    <name evidence="1" type="ORF">B296_00041326</name>
</gene>
<evidence type="ECO:0000313" key="1">
    <source>
        <dbReference type="EMBL" id="RRT60848.1"/>
    </source>
</evidence>